<proteinExistence type="predicted"/>
<evidence type="ECO:0000313" key="4">
    <source>
        <dbReference type="Proteomes" id="UP000789595"/>
    </source>
</evidence>
<keyword evidence="2" id="KW-1133">Transmembrane helix</keyword>
<name>A0A8J2SUE2_9STRA</name>
<dbReference type="Proteomes" id="UP000789595">
    <property type="component" value="Unassembled WGS sequence"/>
</dbReference>
<accession>A0A8J2SUE2</accession>
<sequence>MDAQWRNELEALQQLLASQQSQIITLQKKLGVSTPEDEADVPAAEYRRVFLATAAFLLWDSIAMSIAAFTSGMEGDLGQVETLLWPMCWTVLMALVLGTMDSSVAGRHALLIYRGWAIIQVVVIPLLWWNSGRREVAVFLFVMFIVNAIFWPWMGKMMLETLRARGALTTQAQLYTNRAMKVLGFQILLAITALAQGIGRESYARVYATFVFSVVLSSSWVYLTAIFDVCNVDSRAVAKLRLSPLQATTLAFWGVNLLAGLAGYILASQRRPSRWASFAVGYVMMGSGWITMAFVGRLVYVARRGRDVPPAASVKPVDALGSLDLPGA</sequence>
<reference evidence="3" key="1">
    <citation type="submission" date="2021-11" db="EMBL/GenBank/DDBJ databases">
        <authorList>
            <consortium name="Genoscope - CEA"/>
            <person name="William W."/>
        </authorList>
    </citation>
    <scope>NUCLEOTIDE SEQUENCE</scope>
</reference>
<gene>
    <name evidence="3" type="ORF">PECAL_4P01890</name>
</gene>
<evidence type="ECO:0000256" key="2">
    <source>
        <dbReference type="SAM" id="Phobius"/>
    </source>
</evidence>
<feature type="transmembrane region" description="Helical" evidence="2">
    <location>
        <begin position="206"/>
        <end position="227"/>
    </location>
</feature>
<feature type="transmembrane region" description="Helical" evidence="2">
    <location>
        <begin position="174"/>
        <end position="194"/>
    </location>
</feature>
<feature type="transmembrane region" description="Helical" evidence="2">
    <location>
        <begin position="247"/>
        <end position="267"/>
    </location>
</feature>
<keyword evidence="1" id="KW-0175">Coiled coil</keyword>
<feature type="transmembrane region" description="Helical" evidence="2">
    <location>
        <begin position="136"/>
        <end position="154"/>
    </location>
</feature>
<evidence type="ECO:0000313" key="3">
    <source>
        <dbReference type="EMBL" id="CAH0373024.1"/>
    </source>
</evidence>
<organism evidence="3 4">
    <name type="scientific">Pelagomonas calceolata</name>
    <dbReference type="NCBI Taxonomy" id="35677"/>
    <lineage>
        <taxon>Eukaryota</taxon>
        <taxon>Sar</taxon>
        <taxon>Stramenopiles</taxon>
        <taxon>Ochrophyta</taxon>
        <taxon>Pelagophyceae</taxon>
        <taxon>Pelagomonadales</taxon>
        <taxon>Pelagomonadaceae</taxon>
        <taxon>Pelagomonas</taxon>
    </lineage>
</organism>
<feature type="coiled-coil region" evidence="1">
    <location>
        <begin position="2"/>
        <end position="29"/>
    </location>
</feature>
<evidence type="ECO:0000256" key="1">
    <source>
        <dbReference type="SAM" id="Coils"/>
    </source>
</evidence>
<protein>
    <submittedName>
        <fullName evidence="3">Uncharacterized protein</fullName>
    </submittedName>
</protein>
<keyword evidence="2" id="KW-0812">Transmembrane</keyword>
<feature type="transmembrane region" description="Helical" evidence="2">
    <location>
        <begin position="82"/>
        <end position="99"/>
    </location>
</feature>
<feature type="transmembrane region" description="Helical" evidence="2">
    <location>
        <begin position="279"/>
        <end position="300"/>
    </location>
</feature>
<dbReference type="EMBL" id="CAKKNE010000004">
    <property type="protein sequence ID" value="CAH0373024.1"/>
    <property type="molecule type" value="Genomic_DNA"/>
</dbReference>
<feature type="transmembrane region" description="Helical" evidence="2">
    <location>
        <begin position="49"/>
        <end position="70"/>
    </location>
</feature>
<dbReference type="AlphaFoldDB" id="A0A8J2SUE2"/>
<comment type="caution">
    <text evidence="3">The sequence shown here is derived from an EMBL/GenBank/DDBJ whole genome shotgun (WGS) entry which is preliminary data.</text>
</comment>
<keyword evidence="4" id="KW-1185">Reference proteome</keyword>
<feature type="transmembrane region" description="Helical" evidence="2">
    <location>
        <begin position="111"/>
        <end position="129"/>
    </location>
</feature>
<keyword evidence="2" id="KW-0472">Membrane</keyword>